<evidence type="ECO:0000256" key="2">
    <source>
        <dbReference type="ARBA" id="ARBA00022490"/>
    </source>
</evidence>
<dbReference type="Pfam" id="PF15259">
    <property type="entry name" value="GTSE1_N"/>
    <property type="match status" value="2"/>
</dbReference>
<evidence type="ECO:0000313" key="8">
    <source>
        <dbReference type="Proteomes" id="UP000558488"/>
    </source>
</evidence>
<dbReference type="PANTHER" id="PTHR21584">
    <property type="entry name" value="DIFFERENTIAL DISPLAY AND ACTIVATED BY P53 DDA3 /G2 S PHASE EXPRESSED 1"/>
    <property type="match status" value="1"/>
</dbReference>
<evidence type="ECO:0000256" key="3">
    <source>
        <dbReference type="ARBA" id="ARBA00022553"/>
    </source>
</evidence>
<keyword evidence="2" id="KW-0963">Cytoplasm</keyword>
<dbReference type="InterPro" id="IPR026657">
    <property type="entry name" value="DDA3/GTSE-1"/>
</dbReference>
<dbReference type="PANTHER" id="PTHR21584:SF10">
    <property type="entry name" value="G2 AND S PHASE-EXPRESSED PROTEIN 1"/>
    <property type="match status" value="1"/>
</dbReference>
<dbReference type="Proteomes" id="UP000558488">
    <property type="component" value="Unassembled WGS sequence"/>
</dbReference>
<organism evidence="7 8">
    <name type="scientific">Pipistrellus kuhlii</name>
    <name type="common">Kuhl's pipistrelle</name>
    <dbReference type="NCBI Taxonomy" id="59472"/>
    <lineage>
        <taxon>Eukaryota</taxon>
        <taxon>Metazoa</taxon>
        <taxon>Chordata</taxon>
        <taxon>Craniata</taxon>
        <taxon>Vertebrata</taxon>
        <taxon>Euteleostomi</taxon>
        <taxon>Mammalia</taxon>
        <taxon>Eutheria</taxon>
        <taxon>Laurasiatheria</taxon>
        <taxon>Chiroptera</taxon>
        <taxon>Yangochiroptera</taxon>
        <taxon>Vespertilionidae</taxon>
        <taxon>Pipistrellus</taxon>
    </lineage>
</organism>
<feature type="compositionally biased region" description="Low complexity" evidence="5">
    <location>
        <begin position="351"/>
        <end position="360"/>
    </location>
</feature>
<comment type="caution">
    <text evidence="7">The sequence shown here is derived from an EMBL/GenBank/DDBJ whole genome shotgun (WGS) entry which is preliminary data.</text>
</comment>
<evidence type="ECO:0000256" key="4">
    <source>
        <dbReference type="ARBA" id="ARBA00023212"/>
    </source>
</evidence>
<feature type="compositionally biased region" description="Low complexity" evidence="5">
    <location>
        <begin position="453"/>
        <end position="489"/>
    </location>
</feature>
<keyword evidence="8" id="KW-1185">Reference proteome</keyword>
<feature type="domain" description="G2 and S phase-expressed protein 1 N-terminal" evidence="6">
    <location>
        <begin position="101"/>
        <end position="180"/>
    </location>
</feature>
<dbReference type="InterPro" id="IPR032768">
    <property type="entry name" value="GTSE1_N"/>
</dbReference>
<comment type="subcellular location">
    <subcellularLocation>
        <location evidence="1">Cytoplasm</location>
        <location evidence="1">Cytoskeleton</location>
    </subcellularLocation>
</comment>
<dbReference type="GO" id="GO:0008017">
    <property type="term" value="F:microtubule binding"/>
    <property type="evidence" value="ECO:0007669"/>
    <property type="project" value="TreeGrafter"/>
</dbReference>
<feature type="compositionally biased region" description="Basic and acidic residues" evidence="5">
    <location>
        <begin position="142"/>
        <end position="152"/>
    </location>
</feature>
<evidence type="ECO:0000259" key="6">
    <source>
        <dbReference type="Pfam" id="PF15259"/>
    </source>
</evidence>
<proteinExistence type="predicted"/>
<feature type="region of interest" description="Disordered" evidence="5">
    <location>
        <begin position="127"/>
        <end position="574"/>
    </location>
</feature>
<feature type="domain" description="G2 and S phase-expressed protein 1 N-terminal" evidence="6">
    <location>
        <begin position="66"/>
        <end position="95"/>
    </location>
</feature>
<gene>
    <name evidence="7" type="ORF">mPipKuh1_005990</name>
</gene>
<evidence type="ECO:0000256" key="5">
    <source>
        <dbReference type="SAM" id="MobiDB-lite"/>
    </source>
</evidence>
<evidence type="ECO:0000313" key="7">
    <source>
        <dbReference type="EMBL" id="KAF6277514.1"/>
    </source>
</evidence>
<reference evidence="7 8" key="1">
    <citation type="journal article" date="2020" name="Nature">
        <title>Six reference-quality genomes reveal evolution of bat adaptations.</title>
        <authorList>
            <person name="Jebb D."/>
            <person name="Huang Z."/>
            <person name="Pippel M."/>
            <person name="Hughes G.M."/>
            <person name="Lavrichenko K."/>
            <person name="Devanna P."/>
            <person name="Winkler S."/>
            <person name="Jermiin L.S."/>
            <person name="Skirmuntt E.C."/>
            <person name="Katzourakis A."/>
            <person name="Burkitt-Gray L."/>
            <person name="Ray D.A."/>
            <person name="Sullivan K.A.M."/>
            <person name="Roscito J.G."/>
            <person name="Kirilenko B.M."/>
            <person name="Davalos L.M."/>
            <person name="Corthals A.P."/>
            <person name="Power M.L."/>
            <person name="Jones G."/>
            <person name="Ransome R.D."/>
            <person name="Dechmann D.K.N."/>
            <person name="Locatelli A.G."/>
            <person name="Puechmaille S.J."/>
            <person name="Fedrigo O."/>
            <person name="Jarvis E.D."/>
            <person name="Hiller M."/>
            <person name="Vernes S.C."/>
            <person name="Myers E.W."/>
            <person name="Teeling E.C."/>
        </authorList>
    </citation>
    <scope>NUCLEOTIDE SEQUENCE [LARGE SCALE GENOMIC DNA]</scope>
    <source>
        <strain evidence="7">MPipKuh1</strain>
        <tissue evidence="7">Flight muscle</tissue>
    </source>
</reference>
<name>A0A7J7RNL5_PIPKU</name>
<feature type="compositionally biased region" description="Basic and acidic residues" evidence="5">
    <location>
        <begin position="249"/>
        <end position="261"/>
    </location>
</feature>
<dbReference type="EMBL" id="JACAGB010000064">
    <property type="protein sequence ID" value="KAF6277514.1"/>
    <property type="molecule type" value="Genomic_DNA"/>
</dbReference>
<protein>
    <submittedName>
        <fullName evidence="7">G2 and S-phase expressed 1</fullName>
    </submittedName>
</protein>
<dbReference type="OrthoDB" id="10072587at2759"/>
<feature type="compositionally biased region" description="Basic and acidic residues" evidence="5">
    <location>
        <begin position="231"/>
        <end position="241"/>
    </location>
</feature>
<accession>A0A7J7RNL5</accession>
<feature type="compositionally biased region" description="Low complexity" evidence="5">
    <location>
        <begin position="380"/>
        <end position="392"/>
    </location>
</feature>
<feature type="compositionally biased region" description="Pro residues" evidence="5">
    <location>
        <begin position="184"/>
        <end position="207"/>
    </location>
</feature>
<dbReference type="GO" id="GO:0005881">
    <property type="term" value="C:cytoplasmic microtubule"/>
    <property type="evidence" value="ECO:0007669"/>
    <property type="project" value="TreeGrafter"/>
</dbReference>
<feature type="compositionally biased region" description="Gly residues" evidence="5">
    <location>
        <begin position="36"/>
        <end position="46"/>
    </location>
</feature>
<evidence type="ECO:0000256" key="1">
    <source>
        <dbReference type="ARBA" id="ARBA00004245"/>
    </source>
</evidence>
<sequence length="679" mass="69105">MAARGAPTAPRLNPGGGVCFGASQRIQTALLVAPGMEGGRGRGGSDGLPAGQAGGAETEAPRKEGVLLLADEMFDFDLSLSSLSASEDDEVLSGPAPGGPRWSPLAGEAFVEVCREARLLALRIGSRGRSAPAPGPEAGGRGGERFIQESRLKTLLLETESGTRKSPGSLKRETYCLTDSPAAAGPPPSPRPALPAEPSPAPPPRPAVPQRKGLSRLPPPRAASARGRGLHAAEKPPKEKPASPSRVKAPGEQEPHGDRPPNKARAARDAPTLPASGSHLVQGKRSLPAPSKLGLKKTQLRPPGCAVAPARQPCARGSVSGLSARPCASAAAGRARPSVPADRARPPAPGQPGRAGAPAARAPPQPQTPEPGGGRPSPRPSLSSSQLRGPGSARRGSLLMSQTKAPPTPPSQFRVPAFPAGDSATPRPAGAWRPQSCSSAGRGAPSTPARHPAGPAARTPASTARASGLPTPASRRLSSLPLLTPNTGPRTRASPLCLSARPLPSEPPRTSERVAPRSGGGQAVAPGSDESSDGSLSPAVPQALRFSPEKSEAPVPESATTEIALDAARPPEEAAPREAVLVDVLLDVSVTPSTRCPLGDPPLIDAPLIDLGATPEAPVALGPGSRPLLDLLVNTPDTDRKPAARPPPGVGQLIDLCSPLIQLSPEADKENVDSPLLKF</sequence>
<feature type="compositionally biased region" description="Low complexity" evidence="5">
    <location>
        <begin position="323"/>
        <end position="341"/>
    </location>
</feature>
<keyword evidence="3" id="KW-0597">Phosphoprotein</keyword>
<dbReference type="AlphaFoldDB" id="A0A7J7RNL5"/>
<feature type="region of interest" description="Disordered" evidence="5">
    <location>
        <begin position="35"/>
        <end position="59"/>
    </location>
</feature>
<keyword evidence="4" id="KW-0206">Cytoskeleton</keyword>